<feature type="domain" description="N-acetyltransferase" evidence="3">
    <location>
        <begin position="17"/>
        <end position="194"/>
    </location>
</feature>
<comment type="caution">
    <text evidence="4">The sequence shown here is derived from an EMBL/GenBank/DDBJ whole genome shotgun (WGS) entry which is preliminary data.</text>
</comment>
<dbReference type="SUPFAM" id="SSF55729">
    <property type="entry name" value="Acyl-CoA N-acyltransferases (Nat)"/>
    <property type="match status" value="1"/>
</dbReference>
<gene>
    <name evidence="4" type="ORF">IPF40_01990</name>
</gene>
<dbReference type="PANTHER" id="PTHR43877:SF2">
    <property type="entry name" value="AMINOALKYLPHOSPHONATE N-ACETYLTRANSFERASE-RELATED"/>
    <property type="match status" value="1"/>
</dbReference>
<organism evidence="4 5">
    <name type="scientific">Candidatus Phosphoribacter hodrii</name>
    <dbReference type="NCBI Taxonomy" id="2953743"/>
    <lineage>
        <taxon>Bacteria</taxon>
        <taxon>Bacillati</taxon>
        <taxon>Actinomycetota</taxon>
        <taxon>Actinomycetes</taxon>
        <taxon>Micrococcales</taxon>
        <taxon>Dermatophilaceae</taxon>
        <taxon>Candidatus Phosphoribacter</taxon>
    </lineage>
</organism>
<evidence type="ECO:0000256" key="1">
    <source>
        <dbReference type="ARBA" id="ARBA00022679"/>
    </source>
</evidence>
<dbReference type="InterPro" id="IPR050832">
    <property type="entry name" value="Bact_Acetyltransf"/>
</dbReference>
<keyword evidence="2" id="KW-0012">Acyltransferase</keyword>
<dbReference type="PANTHER" id="PTHR43877">
    <property type="entry name" value="AMINOALKYLPHOSPHONATE N-ACETYLTRANSFERASE-RELATED-RELATED"/>
    <property type="match status" value="1"/>
</dbReference>
<dbReference type="AlphaFoldDB" id="A0A934X447"/>
<dbReference type="EMBL" id="JADIXZ010000001">
    <property type="protein sequence ID" value="MBK6299859.1"/>
    <property type="molecule type" value="Genomic_DNA"/>
</dbReference>
<dbReference type="CDD" id="cd04301">
    <property type="entry name" value="NAT_SF"/>
    <property type="match status" value="1"/>
</dbReference>
<accession>A0A934X447</accession>
<dbReference type="InterPro" id="IPR000182">
    <property type="entry name" value="GNAT_dom"/>
</dbReference>
<proteinExistence type="predicted"/>
<evidence type="ECO:0000259" key="3">
    <source>
        <dbReference type="PROSITE" id="PS51186"/>
    </source>
</evidence>
<dbReference type="Gene3D" id="3.40.630.30">
    <property type="match status" value="1"/>
</dbReference>
<dbReference type="Proteomes" id="UP000718281">
    <property type="component" value="Unassembled WGS sequence"/>
</dbReference>
<dbReference type="InterPro" id="IPR016181">
    <property type="entry name" value="Acyl_CoA_acyltransferase"/>
</dbReference>
<evidence type="ECO:0000256" key="2">
    <source>
        <dbReference type="ARBA" id="ARBA00023315"/>
    </source>
</evidence>
<reference evidence="4 5" key="1">
    <citation type="submission" date="2020-10" db="EMBL/GenBank/DDBJ databases">
        <title>Connecting structure to function with the recovery of over 1000 high-quality activated sludge metagenome-assembled genomes encoding full-length rRNA genes using long-read sequencing.</title>
        <authorList>
            <person name="Singleton C.M."/>
            <person name="Petriglieri F."/>
            <person name="Kristensen J.M."/>
            <person name="Kirkegaard R.H."/>
            <person name="Michaelsen T.Y."/>
            <person name="Andersen M.H."/>
            <person name="Karst S.M."/>
            <person name="Dueholm M.S."/>
            <person name="Nielsen P.H."/>
            <person name="Albertsen M."/>
        </authorList>
    </citation>
    <scope>NUCLEOTIDE SEQUENCE [LARGE SCALE GENOMIC DNA]</scope>
    <source>
        <strain evidence="4">AalE_18-Q3-R2-46_BAT3C.188</strain>
    </source>
</reference>
<protein>
    <submittedName>
        <fullName evidence="4">GNAT family N-acetyltransferase</fullName>
    </submittedName>
</protein>
<sequence length="194" mass="20688">MTDAVSAGLPVGVPAALSVVRLTPDDWEVHRDLRLEALATDPEAFGATYADNAAYDEATWRARLAAVTYWQVHEAGMPLGMVGLWDPLSDGVADEAWVQGDAGEGADDERVPFVIGMFVRAAARGRGVGSALIDQAIAEAGERGCARLALDVHAGNTAARALYERHGFQVVADAVLSEDRRASGCELTMVRRLR</sequence>
<evidence type="ECO:0000313" key="4">
    <source>
        <dbReference type="EMBL" id="MBK6299859.1"/>
    </source>
</evidence>
<keyword evidence="1" id="KW-0808">Transferase</keyword>
<dbReference type="Pfam" id="PF00583">
    <property type="entry name" value="Acetyltransf_1"/>
    <property type="match status" value="1"/>
</dbReference>
<name>A0A934X447_9MICO</name>
<evidence type="ECO:0000313" key="5">
    <source>
        <dbReference type="Proteomes" id="UP000718281"/>
    </source>
</evidence>
<dbReference type="PROSITE" id="PS51186">
    <property type="entry name" value="GNAT"/>
    <property type="match status" value="1"/>
</dbReference>
<dbReference type="GO" id="GO:0016747">
    <property type="term" value="F:acyltransferase activity, transferring groups other than amino-acyl groups"/>
    <property type="evidence" value="ECO:0007669"/>
    <property type="project" value="InterPro"/>
</dbReference>